<dbReference type="EMBL" id="NUTL01000207">
    <property type="protein sequence ID" value="PHE85503.1"/>
    <property type="molecule type" value="Genomic_DNA"/>
</dbReference>
<comment type="caution">
    <text evidence="1">The sequence shown here is derived from an EMBL/GenBank/DDBJ whole genome shotgun (WGS) entry which is preliminary data.</text>
</comment>
<dbReference type="Proteomes" id="UP000221918">
    <property type="component" value="Unassembled WGS sequence"/>
</dbReference>
<accession>A0ABD6SX00</accession>
<gene>
    <name evidence="1" type="ORF">COF81_29270</name>
</gene>
<protein>
    <submittedName>
        <fullName evidence="1">Uncharacterized protein</fullName>
    </submittedName>
</protein>
<evidence type="ECO:0000313" key="2">
    <source>
        <dbReference type="Proteomes" id="UP000221918"/>
    </source>
</evidence>
<evidence type="ECO:0000313" key="1">
    <source>
        <dbReference type="EMBL" id="PHE85503.1"/>
    </source>
</evidence>
<name>A0ABD6SX00_9BACI</name>
<reference evidence="1 2" key="1">
    <citation type="submission" date="2017-09" db="EMBL/GenBank/DDBJ databases">
        <title>Large-scale bioinformatics analysis of Bacillus genomes uncovers conserved roles of natural products in bacterial physiology.</title>
        <authorList>
            <consortium name="Agbiome Team Llc"/>
            <person name="Bleich R.M."/>
            <person name="Grubbs K.J."/>
            <person name="Santa Maria K.C."/>
            <person name="Allen S.E."/>
            <person name="Farag S."/>
            <person name="Shank E.A."/>
            <person name="Bowers A."/>
        </authorList>
    </citation>
    <scope>NUCLEOTIDE SEQUENCE [LARGE SCALE GENOMIC DNA]</scope>
    <source>
        <strain evidence="1 2">AFS037265</strain>
    </source>
</reference>
<sequence length="90" mass="10393">MILSRYSWAVRPLPQDLEKSKEDRWGITAHKSPIGSTNHQWGMKKTPTDGSFTLLKITDKKTLDFVFFSGGRILKFTHRIILCEEKGEKN</sequence>
<organism evidence="1 2">
    <name type="scientific">Bacillus pseudomycoides</name>
    <dbReference type="NCBI Taxonomy" id="64104"/>
    <lineage>
        <taxon>Bacteria</taxon>
        <taxon>Bacillati</taxon>
        <taxon>Bacillota</taxon>
        <taxon>Bacilli</taxon>
        <taxon>Bacillales</taxon>
        <taxon>Bacillaceae</taxon>
        <taxon>Bacillus</taxon>
        <taxon>Bacillus cereus group</taxon>
    </lineage>
</organism>
<proteinExistence type="predicted"/>
<dbReference type="AlphaFoldDB" id="A0ABD6SX00"/>